<name>A0A9N9QT85_9CUCU</name>
<dbReference type="OrthoDB" id="6077919at2759"/>
<accession>A0A9N9QT85</accession>
<reference evidence="2" key="1">
    <citation type="submission" date="2022-01" db="EMBL/GenBank/DDBJ databases">
        <authorList>
            <person name="King R."/>
        </authorList>
    </citation>
    <scope>NUCLEOTIDE SEQUENCE</scope>
</reference>
<evidence type="ECO:0000313" key="3">
    <source>
        <dbReference type="Proteomes" id="UP001152799"/>
    </source>
</evidence>
<gene>
    <name evidence="2" type="ORF">CEUTPL_LOCUS14195</name>
</gene>
<organism evidence="2 3">
    <name type="scientific">Ceutorhynchus assimilis</name>
    <name type="common">cabbage seed weevil</name>
    <dbReference type="NCBI Taxonomy" id="467358"/>
    <lineage>
        <taxon>Eukaryota</taxon>
        <taxon>Metazoa</taxon>
        <taxon>Ecdysozoa</taxon>
        <taxon>Arthropoda</taxon>
        <taxon>Hexapoda</taxon>
        <taxon>Insecta</taxon>
        <taxon>Pterygota</taxon>
        <taxon>Neoptera</taxon>
        <taxon>Endopterygota</taxon>
        <taxon>Coleoptera</taxon>
        <taxon>Polyphaga</taxon>
        <taxon>Cucujiformia</taxon>
        <taxon>Curculionidae</taxon>
        <taxon>Ceutorhynchinae</taxon>
        <taxon>Ceutorhynchus</taxon>
    </lineage>
</organism>
<dbReference type="PROSITE" id="PS50181">
    <property type="entry name" value="FBOX"/>
    <property type="match status" value="1"/>
</dbReference>
<protein>
    <recommendedName>
        <fullName evidence="1">F-box domain-containing protein</fullName>
    </recommendedName>
</protein>
<dbReference type="Proteomes" id="UP001152799">
    <property type="component" value="Chromosome 9"/>
</dbReference>
<dbReference type="AlphaFoldDB" id="A0A9N9QT85"/>
<dbReference type="EMBL" id="OU892285">
    <property type="protein sequence ID" value="CAG9773809.1"/>
    <property type="molecule type" value="Genomic_DNA"/>
</dbReference>
<proteinExistence type="predicted"/>
<sequence length="476" mass="56033">MAYFTRAKRRKLSESNLEEDDNDYDEPPRSYKRKNPFMFVPTEVIQLIFEHISYNELSTRVRLVNRRFKVIAETCLNIAFRNIGTKLDDLIKITDTSLSHTQDDMIIKCIAKLLWILKILKQQHMVIFATIWRYVYNDYYKTNQSCMYGGLIIDIHEAVFRKFDQCPNDLYSPSVIKDHALPSEVSEVIFLTKTFCVHFDKVTEELSPNPRVLSGCKTLDILDCANFAQTNRIRLERRSDTLYAKYTFYFKNSWFCAIHIPPTKTVDWPQKQRLMHMRLRRIVLAHNDMYLQQAEYEKELELRPETSTIRRPPNNVYTGYGDVERTFFYYGVMNEAAYVSKFHSEDDIMVDELDEEEDIIEVDMNQLIPEAVGIDEINDLVAVNSEEDVYYRIPYLGLKIDVSLKCPVQYAPLKYLNSLQEDEREQIKKHNNIEGATEIVLNFESLGNHYARLACTYNYKFMGKPETRESHQNTGD</sequence>
<keyword evidence="3" id="KW-1185">Reference proteome</keyword>
<evidence type="ECO:0000313" key="2">
    <source>
        <dbReference type="EMBL" id="CAG9773809.1"/>
    </source>
</evidence>
<dbReference type="InterPro" id="IPR001810">
    <property type="entry name" value="F-box_dom"/>
</dbReference>
<evidence type="ECO:0000259" key="1">
    <source>
        <dbReference type="PROSITE" id="PS50181"/>
    </source>
</evidence>
<feature type="domain" description="F-box" evidence="1">
    <location>
        <begin position="34"/>
        <end position="83"/>
    </location>
</feature>